<evidence type="ECO:0000313" key="1">
    <source>
        <dbReference type="EMBL" id="SOE56760.1"/>
    </source>
</evidence>
<comment type="caution">
    <text evidence="1">The sequence shown here is derived from an EMBL/GenBank/DDBJ whole genome shotgun (WGS) entry which is preliminary data.</text>
</comment>
<reference evidence="1 2" key="1">
    <citation type="submission" date="2017-09" db="EMBL/GenBank/DDBJ databases">
        <authorList>
            <person name="Varghese N."/>
            <person name="Submissions S."/>
        </authorList>
    </citation>
    <scope>NUCLEOTIDE SEQUENCE [LARGE SCALE GENOMIC DNA]</scope>
    <source>
        <strain evidence="1 2">OK806</strain>
    </source>
</reference>
<evidence type="ECO:0000313" key="2">
    <source>
        <dbReference type="Proteomes" id="UP000219522"/>
    </source>
</evidence>
<accession>A0A7Z7I3P9</accession>
<sequence>MFSFSYVEVAQAGSRPVVEVGKTSTRQVVAERRKQGARLRVYAQDDYDPRKSTLTVFGVFQALLQCLASPQSSVRDSLSLYPILTDERRFFYAPFADFSKVVPFAVTSWEDLESRAGNAVGALLLLEADGPQADFQKLLDAISHDLGAKEDSPPSAGAEASHEAAIAFRNRLLAKGWRDAKGVAELVGAHIGSNPNQYAARLRAQGVLFGVWSAKDRSFLHPDFQFDQRGNIRPEVAELLKALPNKDDRGGWQRAFWLYSPHALLAAKSPAEIFVSKPAQVIEVAKREFNGDVDAGW</sequence>
<gene>
    <name evidence="1" type="ORF">SAMN05446927_1317</name>
</gene>
<name>A0A7Z7I3P9_9BURK</name>
<protein>
    <submittedName>
        <fullName evidence="1">Uncharacterized protein</fullName>
    </submittedName>
</protein>
<dbReference type="EMBL" id="OCSU01000001">
    <property type="protein sequence ID" value="SOE56760.1"/>
    <property type="molecule type" value="Genomic_DNA"/>
</dbReference>
<organism evidence="1 2">
    <name type="scientific">Caballeronia arationis</name>
    <dbReference type="NCBI Taxonomy" id="1777142"/>
    <lineage>
        <taxon>Bacteria</taxon>
        <taxon>Pseudomonadati</taxon>
        <taxon>Pseudomonadota</taxon>
        <taxon>Betaproteobacteria</taxon>
        <taxon>Burkholderiales</taxon>
        <taxon>Burkholderiaceae</taxon>
        <taxon>Caballeronia</taxon>
    </lineage>
</organism>
<dbReference type="RefSeq" id="WP_244195413.1">
    <property type="nucleotide sequence ID" value="NZ_OCSU01000001.1"/>
</dbReference>
<keyword evidence="2" id="KW-1185">Reference proteome</keyword>
<proteinExistence type="predicted"/>
<dbReference type="AlphaFoldDB" id="A0A7Z7I3P9"/>
<dbReference type="Proteomes" id="UP000219522">
    <property type="component" value="Unassembled WGS sequence"/>
</dbReference>